<sequence>MADDDIKMNSFAQATDAAYIYAESSNGSQVKIKKSDLLSSLFQGRGDVTSNLDDYTTTGFYGINGGIYNTGVVSYGMLLVFNGTGVAGGGLGNPIVQIAFNGYHPAVAMKIRVSWTDKWSDWKSVTLT</sequence>
<dbReference type="GeneID" id="29793101"/>
<dbReference type="CDD" id="cd19958">
    <property type="entry name" value="pyocin_knob"/>
    <property type="match status" value="1"/>
</dbReference>
<dbReference type="Proteomes" id="UP000466952">
    <property type="component" value="Unassembled WGS sequence"/>
</dbReference>
<dbReference type="EMBL" id="WCTR01000023">
    <property type="protein sequence ID" value="KAB4208656.1"/>
    <property type="molecule type" value="Genomic_DNA"/>
</dbReference>
<accession>A0A7J5HH84</accession>
<organism evidence="1 2">
    <name type="scientific">Bacteroides uniformis</name>
    <dbReference type="NCBI Taxonomy" id="820"/>
    <lineage>
        <taxon>Bacteria</taxon>
        <taxon>Pseudomonadati</taxon>
        <taxon>Bacteroidota</taxon>
        <taxon>Bacteroidia</taxon>
        <taxon>Bacteroidales</taxon>
        <taxon>Bacteroidaceae</taxon>
        <taxon>Bacteroides</taxon>
    </lineage>
</organism>
<name>A0A7J5HH84_BACUN</name>
<dbReference type="AlphaFoldDB" id="A0A7J5HH84"/>
<dbReference type="RefSeq" id="WP_005837036.1">
    <property type="nucleotide sequence ID" value="NZ_JADNJE010000007.1"/>
</dbReference>
<protein>
    <submittedName>
        <fullName evidence="1">Uncharacterized protein</fullName>
    </submittedName>
</protein>
<comment type="caution">
    <text evidence="1">The sequence shown here is derived from an EMBL/GenBank/DDBJ whole genome shotgun (WGS) entry which is preliminary data.</text>
</comment>
<proteinExistence type="predicted"/>
<gene>
    <name evidence="1" type="ORF">GAP55_21190</name>
</gene>
<evidence type="ECO:0000313" key="1">
    <source>
        <dbReference type="EMBL" id="KAB4208656.1"/>
    </source>
</evidence>
<evidence type="ECO:0000313" key="2">
    <source>
        <dbReference type="Proteomes" id="UP000466952"/>
    </source>
</evidence>
<reference evidence="1 2" key="1">
    <citation type="journal article" date="2019" name="Nat. Med.">
        <title>A library of human gut bacterial isolates paired with longitudinal multiomics data enables mechanistic microbiome research.</title>
        <authorList>
            <person name="Poyet M."/>
            <person name="Groussin M."/>
            <person name="Gibbons S.M."/>
            <person name="Avila-Pacheco J."/>
            <person name="Jiang X."/>
            <person name="Kearney S.M."/>
            <person name="Perrotta A.R."/>
            <person name="Berdy B."/>
            <person name="Zhao S."/>
            <person name="Lieberman T.D."/>
            <person name="Swanson P.K."/>
            <person name="Smith M."/>
            <person name="Roesemann S."/>
            <person name="Alexander J.E."/>
            <person name="Rich S.A."/>
            <person name="Livny J."/>
            <person name="Vlamakis H."/>
            <person name="Clish C."/>
            <person name="Bullock K."/>
            <person name="Deik A."/>
            <person name="Scott J."/>
            <person name="Pierce K.A."/>
            <person name="Xavier R.J."/>
            <person name="Alm E.J."/>
        </authorList>
    </citation>
    <scope>NUCLEOTIDE SEQUENCE [LARGE SCALE GENOMIC DNA]</scope>
    <source>
        <strain evidence="1 2">BIOML-A11</strain>
    </source>
</reference>